<dbReference type="PANTHER" id="PTHR33446:SF14">
    <property type="entry name" value="PROTEIN TONB"/>
    <property type="match status" value="1"/>
</dbReference>
<dbReference type="InterPro" id="IPR003538">
    <property type="entry name" value="TonB"/>
</dbReference>
<keyword evidence="3 10" id="KW-0813">Transport</keyword>
<evidence type="ECO:0000313" key="13">
    <source>
        <dbReference type="Proteomes" id="UP001467690"/>
    </source>
</evidence>
<keyword evidence="10" id="KW-0735">Signal-anchor</keyword>
<dbReference type="PROSITE" id="PS52015">
    <property type="entry name" value="TONB_CTD"/>
    <property type="match status" value="1"/>
</dbReference>
<evidence type="ECO:0000313" key="12">
    <source>
        <dbReference type="EMBL" id="MER2491995.1"/>
    </source>
</evidence>
<comment type="similarity">
    <text evidence="2 10">Belongs to the TonB family.</text>
</comment>
<evidence type="ECO:0000256" key="1">
    <source>
        <dbReference type="ARBA" id="ARBA00004383"/>
    </source>
</evidence>
<evidence type="ECO:0000259" key="11">
    <source>
        <dbReference type="PROSITE" id="PS52015"/>
    </source>
</evidence>
<keyword evidence="8 10" id="KW-1133">Transmembrane helix</keyword>
<comment type="caution">
    <text evidence="12">The sequence shown here is derived from an EMBL/GenBank/DDBJ whole genome shotgun (WGS) entry which is preliminary data.</text>
</comment>
<gene>
    <name evidence="12" type="ORF">ABS311_08870</name>
</gene>
<dbReference type="InterPro" id="IPR051045">
    <property type="entry name" value="TonB-dependent_transducer"/>
</dbReference>
<feature type="transmembrane region" description="Helical" evidence="10">
    <location>
        <begin position="15"/>
        <end position="35"/>
    </location>
</feature>
<name>A0ABV1RGE4_9ALTE</name>
<protein>
    <recommendedName>
        <fullName evidence="10">Protein TonB</fullName>
    </recommendedName>
</protein>
<dbReference type="Proteomes" id="UP001467690">
    <property type="component" value="Unassembled WGS sequence"/>
</dbReference>
<dbReference type="InterPro" id="IPR037682">
    <property type="entry name" value="TonB_C"/>
</dbReference>
<evidence type="ECO:0000256" key="3">
    <source>
        <dbReference type="ARBA" id="ARBA00022448"/>
    </source>
</evidence>
<keyword evidence="4 10" id="KW-1003">Cell membrane</keyword>
<keyword evidence="13" id="KW-1185">Reference proteome</keyword>
<feature type="domain" description="TonB C-terminal" evidence="11">
    <location>
        <begin position="122"/>
        <end position="214"/>
    </location>
</feature>
<reference evidence="12 13" key="1">
    <citation type="submission" date="2024-06" db="EMBL/GenBank/DDBJ databases">
        <authorList>
            <person name="Chen R.Y."/>
        </authorList>
    </citation>
    <scope>NUCLEOTIDE SEQUENCE [LARGE SCALE GENOMIC DNA]</scope>
    <source>
        <strain evidence="12 13">D2</strain>
    </source>
</reference>
<dbReference type="Pfam" id="PF03544">
    <property type="entry name" value="TonB_C"/>
    <property type="match status" value="1"/>
</dbReference>
<sequence length="214" mass="23932">MSVTIYQDIKLIHQVVKLSGTVIFGIFIAISLFIVMNKLIEPDMQYAPEPTPTFIENFVMEKPQIKPIIKNQLPQPPQATQPPPPPQSLSATTAENLVVEALTFKPKIELGTNNDDFTYSPQDSSAATPFVRVEPRYPAVAARDGIEGWVELSFDINKLGQVENIQIIKSEPKRIFDRSAIKALSSWRYKPLIKNGTPQVQNGLTVRLDFSLAQ</sequence>
<evidence type="ECO:0000256" key="6">
    <source>
        <dbReference type="ARBA" id="ARBA00022692"/>
    </source>
</evidence>
<keyword evidence="5 10" id="KW-0997">Cell inner membrane</keyword>
<dbReference type="SUPFAM" id="SSF74653">
    <property type="entry name" value="TolA/TonB C-terminal domain"/>
    <property type="match status" value="1"/>
</dbReference>
<evidence type="ECO:0000256" key="7">
    <source>
        <dbReference type="ARBA" id="ARBA00022927"/>
    </source>
</evidence>
<dbReference type="RefSeq" id="WP_246072219.1">
    <property type="nucleotide sequence ID" value="NZ_CP041660.1"/>
</dbReference>
<keyword evidence="6 10" id="KW-0812">Transmembrane</keyword>
<proteinExistence type="inferred from homology"/>
<dbReference type="Gene3D" id="3.30.2420.10">
    <property type="entry name" value="TonB"/>
    <property type="match status" value="1"/>
</dbReference>
<evidence type="ECO:0000256" key="8">
    <source>
        <dbReference type="ARBA" id="ARBA00022989"/>
    </source>
</evidence>
<dbReference type="NCBIfam" id="TIGR01352">
    <property type="entry name" value="tonB_Cterm"/>
    <property type="match status" value="1"/>
</dbReference>
<keyword evidence="9 10" id="KW-0472">Membrane</keyword>
<accession>A0ABV1RGE4</accession>
<dbReference type="PRINTS" id="PR01374">
    <property type="entry name" value="TONBPROTEIN"/>
</dbReference>
<dbReference type="PANTHER" id="PTHR33446">
    <property type="entry name" value="PROTEIN TONB-RELATED"/>
    <property type="match status" value="1"/>
</dbReference>
<evidence type="ECO:0000256" key="9">
    <source>
        <dbReference type="ARBA" id="ARBA00023136"/>
    </source>
</evidence>
<dbReference type="EMBL" id="JBELOE010000185">
    <property type="protein sequence ID" value="MER2491995.1"/>
    <property type="molecule type" value="Genomic_DNA"/>
</dbReference>
<comment type="function">
    <text evidence="10">Interacts with outer membrane receptor proteins that carry out high-affinity binding and energy dependent uptake into the periplasmic space of specific substrates. It could act to transduce energy from the cytoplasmic membrane to specific energy-requiring processes in the outer membrane, resulting in the release into the periplasm of ligands bound by these outer membrane proteins.</text>
</comment>
<evidence type="ECO:0000256" key="4">
    <source>
        <dbReference type="ARBA" id="ARBA00022475"/>
    </source>
</evidence>
<evidence type="ECO:0000256" key="2">
    <source>
        <dbReference type="ARBA" id="ARBA00006555"/>
    </source>
</evidence>
<evidence type="ECO:0000256" key="5">
    <source>
        <dbReference type="ARBA" id="ARBA00022519"/>
    </source>
</evidence>
<dbReference type="InterPro" id="IPR006260">
    <property type="entry name" value="TonB/TolA_C"/>
</dbReference>
<comment type="subcellular location">
    <subcellularLocation>
        <location evidence="1 10">Cell inner membrane</location>
        <topology evidence="1 10">Single-pass membrane protein</topology>
        <orientation evidence="1 10">Periplasmic side</orientation>
    </subcellularLocation>
</comment>
<organism evidence="12 13">
    <name type="scientific">Catenovulum sediminis</name>
    <dbReference type="NCBI Taxonomy" id="1740262"/>
    <lineage>
        <taxon>Bacteria</taxon>
        <taxon>Pseudomonadati</taxon>
        <taxon>Pseudomonadota</taxon>
        <taxon>Gammaproteobacteria</taxon>
        <taxon>Alteromonadales</taxon>
        <taxon>Alteromonadaceae</taxon>
        <taxon>Catenovulum</taxon>
    </lineage>
</organism>
<evidence type="ECO:0000256" key="10">
    <source>
        <dbReference type="RuleBase" id="RU362123"/>
    </source>
</evidence>
<keyword evidence="7 10" id="KW-0653">Protein transport</keyword>